<evidence type="ECO:0000313" key="3">
    <source>
        <dbReference type="Proteomes" id="UP000287033"/>
    </source>
</evidence>
<sequence>AKTREQGQTIEWLSQSLEKMETIKEKAAQKVVSLKSELDQVEHGAWEKKEQTQNTLTALSNELRSTKRVLHEVAQRERQ</sequence>
<comment type="caution">
    <text evidence="2">The sequence shown here is derived from an EMBL/GenBank/DDBJ whole genome shotgun (WGS) entry which is preliminary data.</text>
</comment>
<dbReference type="OrthoDB" id="5832575at2759"/>
<dbReference type="EMBL" id="BEZZ01019523">
    <property type="protein sequence ID" value="GCC39035.1"/>
    <property type="molecule type" value="Genomic_DNA"/>
</dbReference>
<dbReference type="PANTHER" id="PTHR18863:SF6">
    <property type="entry name" value="COILED-COIL DOMAIN-CONTAINING PROTEIN 170"/>
    <property type="match status" value="1"/>
</dbReference>
<dbReference type="Proteomes" id="UP000287033">
    <property type="component" value="Unassembled WGS sequence"/>
</dbReference>
<evidence type="ECO:0000256" key="1">
    <source>
        <dbReference type="SAM" id="Coils"/>
    </source>
</evidence>
<reference evidence="2 3" key="1">
    <citation type="journal article" date="2018" name="Nat. Ecol. Evol.">
        <title>Shark genomes provide insights into elasmobranch evolution and the origin of vertebrates.</title>
        <authorList>
            <person name="Hara Y"/>
            <person name="Yamaguchi K"/>
            <person name="Onimaru K"/>
            <person name="Kadota M"/>
            <person name="Koyanagi M"/>
            <person name="Keeley SD"/>
            <person name="Tatsumi K"/>
            <person name="Tanaka K"/>
            <person name="Motone F"/>
            <person name="Kageyama Y"/>
            <person name="Nozu R"/>
            <person name="Adachi N"/>
            <person name="Nishimura O"/>
            <person name="Nakagawa R"/>
            <person name="Tanegashima C"/>
            <person name="Kiyatake I"/>
            <person name="Matsumoto R"/>
            <person name="Murakumo K"/>
            <person name="Nishida K"/>
            <person name="Terakita A"/>
            <person name="Kuratani S"/>
            <person name="Sato K"/>
            <person name="Hyodo S Kuraku.S."/>
        </authorList>
    </citation>
    <scope>NUCLEOTIDE SEQUENCE [LARGE SCALE GENOMIC DNA]</scope>
</reference>
<keyword evidence="1" id="KW-0175">Coiled coil</keyword>
<keyword evidence="3" id="KW-1185">Reference proteome</keyword>
<feature type="non-terminal residue" evidence="2">
    <location>
        <position position="1"/>
    </location>
</feature>
<dbReference type="AlphaFoldDB" id="A0A401T8T6"/>
<accession>A0A401T8T6</accession>
<feature type="non-terminal residue" evidence="2">
    <location>
        <position position="79"/>
    </location>
</feature>
<name>A0A401T8T6_CHIPU</name>
<dbReference type="PANTHER" id="PTHR18863">
    <property type="entry name" value="TSEC-2-RELATED"/>
    <property type="match status" value="1"/>
</dbReference>
<evidence type="ECO:0000313" key="2">
    <source>
        <dbReference type="EMBL" id="GCC39035.1"/>
    </source>
</evidence>
<proteinExistence type="predicted"/>
<gene>
    <name evidence="2" type="ORF">chiPu_0023349</name>
</gene>
<dbReference type="InterPro" id="IPR039139">
    <property type="entry name" value="CCDC170-like"/>
</dbReference>
<feature type="coiled-coil region" evidence="1">
    <location>
        <begin position="17"/>
        <end position="69"/>
    </location>
</feature>
<protein>
    <submittedName>
        <fullName evidence="2">Uncharacterized protein</fullName>
    </submittedName>
</protein>
<organism evidence="2 3">
    <name type="scientific">Chiloscyllium punctatum</name>
    <name type="common">Brownbanded bambooshark</name>
    <name type="synonym">Hemiscyllium punctatum</name>
    <dbReference type="NCBI Taxonomy" id="137246"/>
    <lineage>
        <taxon>Eukaryota</taxon>
        <taxon>Metazoa</taxon>
        <taxon>Chordata</taxon>
        <taxon>Craniata</taxon>
        <taxon>Vertebrata</taxon>
        <taxon>Chondrichthyes</taxon>
        <taxon>Elasmobranchii</taxon>
        <taxon>Galeomorphii</taxon>
        <taxon>Galeoidea</taxon>
        <taxon>Orectolobiformes</taxon>
        <taxon>Hemiscylliidae</taxon>
        <taxon>Chiloscyllium</taxon>
    </lineage>
</organism>